<dbReference type="KEGG" id="shun:DWB77_06880"/>
<dbReference type="RefSeq" id="WP_246033726.1">
    <property type="nucleotide sequence ID" value="NZ_CP032698.1"/>
</dbReference>
<feature type="compositionally biased region" description="Low complexity" evidence="1">
    <location>
        <begin position="39"/>
        <end position="71"/>
    </location>
</feature>
<keyword evidence="2" id="KW-0732">Signal</keyword>
<dbReference type="EMBL" id="CP032698">
    <property type="protein sequence ID" value="AYG84666.1"/>
    <property type="molecule type" value="Genomic_DNA"/>
</dbReference>
<organism evidence="3 4">
    <name type="scientific">Streptomyces hundungensis</name>
    <dbReference type="NCBI Taxonomy" id="1077946"/>
    <lineage>
        <taxon>Bacteria</taxon>
        <taxon>Bacillati</taxon>
        <taxon>Actinomycetota</taxon>
        <taxon>Actinomycetes</taxon>
        <taxon>Kitasatosporales</taxon>
        <taxon>Streptomycetaceae</taxon>
        <taxon>Streptomyces</taxon>
    </lineage>
</organism>
<evidence type="ECO:0000256" key="1">
    <source>
        <dbReference type="SAM" id="MobiDB-lite"/>
    </source>
</evidence>
<accession>A0A387HLA2</accession>
<dbReference type="Proteomes" id="UP000271554">
    <property type="component" value="Chromosome"/>
</dbReference>
<gene>
    <name evidence="3" type="ORF">DWB77_06880</name>
</gene>
<protein>
    <recommendedName>
        <fullName evidence="5">IgA FC receptor</fullName>
    </recommendedName>
</protein>
<name>A0A387HLA2_9ACTN</name>
<evidence type="ECO:0008006" key="5">
    <source>
        <dbReference type="Google" id="ProtNLM"/>
    </source>
</evidence>
<reference evidence="3 4" key="1">
    <citation type="submission" date="2018-10" db="EMBL/GenBank/DDBJ databases">
        <title>Relationship between Morphology and Antimicrobial Activity in Streptomyces.</title>
        <authorList>
            <person name="Kang H.J."/>
            <person name="Kim S.B."/>
        </authorList>
    </citation>
    <scope>NUCLEOTIDE SEQUENCE [LARGE SCALE GENOMIC DNA]</scope>
    <source>
        <strain evidence="3 4">BH38</strain>
    </source>
</reference>
<evidence type="ECO:0000313" key="3">
    <source>
        <dbReference type="EMBL" id="AYG84666.1"/>
    </source>
</evidence>
<proteinExistence type="predicted"/>
<feature type="signal peptide" evidence="2">
    <location>
        <begin position="1"/>
        <end position="17"/>
    </location>
</feature>
<sequence>MAAIVVAFAALAAIAFAVSRGDGGEQPGTPGPSGTVGRSPTPSLSLPSGLPSSLPTALPSELPSLPTELPTDVLPSGLPTDLPSGFPTDWSSGFPTDLLPEGLVSAVAHEQLP</sequence>
<keyword evidence="4" id="KW-1185">Reference proteome</keyword>
<evidence type="ECO:0000313" key="4">
    <source>
        <dbReference type="Proteomes" id="UP000271554"/>
    </source>
</evidence>
<evidence type="ECO:0000256" key="2">
    <source>
        <dbReference type="SAM" id="SignalP"/>
    </source>
</evidence>
<feature type="chain" id="PRO_5039157928" description="IgA FC receptor" evidence="2">
    <location>
        <begin position="18"/>
        <end position="113"/>
    </location>
</feature>
<dbReference type="AlphaFoldDB" id="A0A387HLA2"/>
<feature type="region of interest" description="Disordered" evidence="1">
    <location>
        <begin position="20"/>
        <end position="93"/>
    </location>
</feature>